<dbReference type="AlphaFoldDB" id="A0A098LBN7"/>
<proteinExistence type="predicted"/>
<keyword evidence="2" id="KW-1185">Reference proteome</keyword>
<name>A0A098LBN7_9BACT</name>
<gene>
    <name evidence="1" type="ORF">MYP_1553</name>
</gene>
<evidence type="ECO:0000313" key="1">
    <source>
        <dbReference type="EMBL" id="GAL84325.1"/>
    </source>
</evidence>
<dbReference type="EMBL" id="BBLT01000002">
    <property type="protein sequence ID" value="GAL84325.1"/>
    <property type="molecule type" value="Genomic_DNA"/>
</dbReference>
<dbReference type="Proteomes" id="UP000030185">
    <property type="component" value="Unassembled WGS sequence"/>
</dbReference>
<sequence>MIVTTVPRTKAKKTDEPKLVRCPICREFMDMNNWGSVLSHEHRGMTHHMWKKSKACSTRK</sequence>
<organism evidence="1 2">
    <name type="scientific">Sporocytophaga myxococcoides</name>
    <dbReference type="NCBI Taxonomy" id="153721"/>
    <lineage>
        <taxon>Bacteria</taxon>
        <taxon>Pseudomonadati</taxon>
        <taxon>Bacteroidota</taxon>
        <taxon>Cytophagia</taxon>
        <taxon>Cytophagales</taxon>
        <taxon>Cytophagaceae</taxon>
        <taxon>Sporocytophaga</taxon>
    </lineage>
</organism>
<dbReference type="RefSeq" id="WP_045460702.1">
    <property type="nucleotide sequence ID" value="NZ_BBLT01000002.1"/>
</dbReference>
<evidence type="ECO:0000313" key="2">
    <source>
        <dbReference type="Proteomes" id="UP000030185"/>
    </source>
</evidence>
<reference evidence="1 2" key="1">
    <citation type="submission" date="2014-09" db="EMBL/GenBank/DDBJ databases">
        <title>Sporocytophaga myxococcoides PG-01 genome sequencing.</title>
        <authorList>
            <person name="Liu L."/>
            <person name="Gao P.J."/>
            <person name="Chen G.J."/>
            <person name="Wang L.S."/>
        </authorList>
    </citation>
    <scope>NUCLEOTIDE SEQUENCE [LARGE SCALE GENOMIC DNA]</scope>
    <source>
        <strain evidence="1 2">PG-01</strain>
    </source>
</reference>
<comment type="caution">
    <text evidence="1">The sequence shown here is derived from an EMBL/GenBank/DDBJ whole genome shotgun (WGS) entry which is preliminary data.</text>
</comment>
<accession>A0A098LBN7</accession>
<dbReference type="STRING" id="153721.MYP_1553"/>
<protein>
    <submittedName>
        <fullName evidence="1">Uncharacterized protein</fullName>
    </submittedName>
</protein>